<dbReference type="Gene3D" id="1.10.10.60">
    <property type="entry name" value="Homeodomain-like"/>
    <property type="match status" value="1"/>
</dbReference>
<dbReference type="EMBL" id="QSRK01000014">
    <property type="protein sequence ID" value="RGL13330.1"/>
    <property type="molecule type" value="Genomic_DNA"/>
</dbReference>
<protein>
    <submittedName>
        <fullName evidence="3">DUF1804 family protein</fullName>
    </submittedName>
</protein>
<dbReference type="EMBL" id="QSRB01000001">
    <property type="protein sequence ID" value="RGK88014.1"/>
    <property type="molecule type" value="Genomic_DNA"/>
</dbReference>
<evidence type="ECO:0000313" key="4">
    <source>
        <dbReference type="Proteomes" id="UP000260795"/>
    </source>
</evidence>
<dbReference type="InterPro" id="IPR014926">
    <property type="entry name" value="Phage_D3112_Orf24"/>
</dbReference>
<organism evidence="3 4">
    <name type="scientific">Bacteroides uniformis</name>
    <dbReference type="NCBI Taxonomy" id="820"/>
    <lineage>
        <taxon>Bacteria</taxon>
        <taxon>Pseudomonadati</taxon>
        <taxon>Bacteroidota</taxon>
        <taxon>Bacteroidia</taxon>
        <taxon>Bacteroidales</taxon>
        <taxon>Bacteroidaceae</taxon>
        <taxon>Bacteroides</taxon>
    </lineage>
</organism>
<dbReference type="InterPro" id="IPR009057">
    <property type="entry name" value="Homeodomain-like_sf"/>
</dbReference>
<accession>A0A3E4R291</accession>
<dbReference type="Proteomes" id="UP000260874">
    <property type="component" value="Unassembled WGS sequence"/>
</dbReference>
<dbReference type="AlphaFoldDB" id="A0A3E4R291"/>
<comment type="caution">
    <text evidence="3">The sequence shown here is derived from an EMBL/GenBank/DDBJ whole genome shotgun (WGS) entry which is preliminary data.</text>
</comment>
<evidence type="ECO:0000259" key="1">
    <source>
        <dbReference type="PROSITE" id="PS50943"/>
    </source>
</evidence>
<evidence type="ECO:0000313" key="2">
    <source>
        <dbReference type="EMBL" id="RGK88014.1"/>
    </source>
</evidence>
<dbReference type="CDD" id="cd00093">
    <property type="entry name" value="HTH_XRE"/>
    <property type="match status" value="1"/>
</dbReference>
<dbReference type="Pfam" id="PF08822">
    <property type="entry name" value="DUF1804"/>
    <property type="match status" value="1"/>
</dbReference>
<name>A0A3E4R291_BACUN</name>
<dbReference type="PROSITE" id="PS50943">
    <property type="entry name" value="HTH_CROC1"/>
    <property type="match status" value="1"/>
</dbReference>
<evidence type="ECO:0000313" key="5">
    <source>
        <dbReference type="Proteomes" id="UP000260874"/>
    </source>
</evidence>
<dbReference type="Proteomes" id="UP000260795">
    <property type="component" value="Unassembled WGS sequence"/>
</dbReference>
<gene>
    <name evidence="3" type="ORF">DXC80_10250</name>
    <name evidence="2" type="ORF">DXC91_00085</name>
</gene>
<dbReference type="InterPro" id="IPR001387">
    <property type="entry name" value="Cro/C1-type_HTH"/>
</dbReference>
<dbReference type="SUPFAM" id="SSF46689">
    <property type="entry name" value="Homeodomain-like"/>
    <property type="match status" value="1"/>
</dbReference>
<sequence length="148" mass="17138">MMADLTAQQKKDYARTLYLKDNLTQQEIADKVGVSRKTVNRWVTVEKWEEMRVGMTLTKEQQVASLHRQVAEINRIISQREEGKRYATAAEADTLNKLATAIKKMETDVGIADIISVGMKFINWLRPFDLDKSKEFLRLWDAFIKDSL</sequence>
<proteinExistence type="predicted"/>
<feature type="domain" description="HTH cro/C1-type" evidence="1">
    <location>
        <begin position="22"/>
        <end position="42"/>
    </location>
</feature>
<evidence type="ECO:0000313" key="3">
    <source>
        <dbReference type="EMBL" id="RGL13330.1"/>
    </source>
</evidence>
<reference evidence="4 5" key="1">
    <citation type="submission" date="2018-08" db="EMBL/GenBank/DDBJ databases">
        <title>A genome reference for cultivated species of the human gut microbiota.</title>
        <authorList>
            <person name="Zou Y."/>
            <person name="Xue W."/>
            <person name="Luo G."/>
        </authorList>
    </citation>
    <scope>NUCLEOTIDE SEQUENCE [LARGE SCALE GENOMIC DNA]</scope>
    <source>
        <strain evidence="3 4">TF08-13</strain>
        <strain evidence="2 5">TF09-22</strain>
    </source>
</reference>